<dbReference type="PANTHER" id="PTHR43475">
    <property type="entry name" value="METHYLTHIORIBOSE-1-PHOSPHATE ISOMERASE"/>
    <property type="match status" value="1"/>
</dbReference>
<dbReference type="InterPro" id="IPR042529">
    <property type="entry name" value="IF_2B-like_C"/>
</dbReference>
<feature type="compositionally biased region" description="Low complexity" evidence="1">
    <location>
        <begin position="19"/>
        <end position="36"/>
    </location>
</feature>
<comment type="caution">
    <text evidence="2">The sequence shown here is derived from an EMBL/GenBank/DDBJ whole genome shotgun (WGS) entry which is preliminary data.</text>
</comment>
<evidence type="ECO:0000313" key="3">
    <source>
        <dbReference type="Proteomes" id="UP000765509"/>
    </source>
</evidence>
<name>A0A9Q3D0H4_9BASI</name>
<dbReference type="Gene3D" id="3.40.50.10470">
    <property type="entry name" value="Translation initiation factor eif-2b, domain 2"/>
    <property type="match status" value="1"/>
</dbReference>
<evidence type="ECO:0000256" key="1">
    <source>
        <dbReference type="SAM" id="MobiDB-lite"/>
    </source>
</evidence>
<evidence type="ECO:0000313" key="2">
    <source>
        <dbReference type="EMBL" id="MBW0491642.1"/>
    </source>
</evidence>
<feature type="region of interest" description="Disordered" evidence="1">
    <location>
        <begin position="1"/>
        <end position="40"/>
    </location>
</feature>
<protein>
    <submittedName>
        <fullName evidence="2">Uncharacterized protein</fullName>
    </submittedName>
</protein>
<dbReference type="SUPFAM" id="SSF100950">
    <property type="entry name" value="NagB/RpiA/CoA transferase-like"/>
    <property type="match status" value="2"/>
</dbReference>
<dbReference type="AlphaFoldDB" id="A0A9Q3D0H4"/>
<dbReference type="OrthoDB" id="2499098at2759"/>
<dbReference type="GO" id="GO:0046523">
    <property type="term" value="F:S-methyl-5-thioribose-1-phosphate isomerase activity"/>
    <property type="evidence" value="ECO:0007669"/>
    <property type="project" value="TreeGrafter"/>
</dbReference>
<gene>
    <name evidence="2" type="ORF">O181_031357</name>
</gene>
<keyword evidence="3" id="KW-1185">Reference proteome</keyword>
<proteinExistence type="predicted"/>
<sequence length="739" mass="83628">MLSTRKRKPRPSKLPQTRPPTATSTPTTASLSPESLDASLPTPQVNLQVALEPSSQAIPTPTSVVFDQSQHVSNQPIQPPKSLIVISFITRNQSHNSTGQGSEILFYKPKLILNQSQPQQNQQQNHSYLTKCHRPPQEMDARWTFLFIEAAPINKFTVDELSFKSINKYLTPLDDNRITKIRCSKPLRWDQHTTLVSVLYKLNESKNSKNDDWLKLNLECHHWSKVMGFHLAIQNELVSTAFAAIYFPIAFNIGYEEIVKQNPSTQPDLVTLKALETLYLSVQAGYARDGFKFYPRTAQPLKKVGNSDQDFKLRIWSYWTEVICWQLIQAKSIYQVSISYALNRILASLQSAVRDEKINVEDLEKLMVDAIGAQIDRCRESVESIVNHALSEILHGTTLPLHNQSAPIHVFTLGSSSTTYGVLSNLVRYFVTRSTWRTPLENIPTPDGLAITVAENRPLHEGVILATKLNELILAHEQDRPHKLKPKSINPIKSFASFETFSDSKDWYLDSKHQKILEKYHGDDGRQLKFLPTPIKFQEEKITRRLNDLLDQIDADRKTNENLQDIKGDTLRPKVMIELTTDVGLRNCLMDDVNGGVLLLAADRVLPNGDAICKLGSALAAYTCYTRKYPVMILVRKDRIHACRDPNPSSDEKKKFVHPGLVSGMISNWKALFKTEFVDEVCKRVVVGGQAHDGLEVVKCEWISVFVTDSGCIDVGGIQEISRTLEDIHNLIWEDDELS</sequence>
<dbReference type="PANTHER" id="PTHR43475:SF3">
    <property type="entry name" value="TRANSLATION INITIATION FACTOR EIF-2B SUBUNIT FAMILY PROTEIN (AFU_ORTHOLOGUE AFUA_2G14290)"/>
    <property type="match status" value="1"/>
</dbReference>
<accession>A0A9Q3D0H4</accession>
<feature type="compositionally biased region" description="Basic residues" evidence="1">
    <location>
        <begin position="1"/>
        <end position="11"/>
    </location>
</feature>
<organism evidence="2 3">
    <name type="scientific">Austropuccinia psidii MF-1</name>
    <dbReference type="NCBI Taxonomy" id="1389203"/>
    <lineage>
        <taxon>Eukaryota</taxon>
        <taxon>Fungi</taxon>
        <taxon>Dikarya</taxon>
        <taxon>Basidiomycota</taxon>
        <taxon>Pucciniomycotina</taxon>
        <taxon>Pucciniomycetes</taxon>
        <taxon>Pucciniales</taxon>
        <taxon>Sphaerophragmiaceae</taxon>
        <taxon>Austropuccinia</taxon>
    </lineage>
</organism>
<reference evidence="2" key="1">
    <citation type="submission" date="2021-03" db="EMBL/GenBank/DDBJ databases">
        <title>Draft genome sequence of rust myrtle Austropuccinia psidii MF-1, a brazilian biotype.</title>
        <authorList>
            <person name="Quecine M.C."/>
            <person name="Pachon D.M.R."/>
            <person name="Bonatelli M.L."/>
            <person name="Correr F.H."/>
            <person name="Franceschini L.M."/>
            <person name="Leite T.F."/>
            <person name="Margarido G.R.A."/>
            <person name="Almeida C.A."/>
            <person name="Ferrarezi J.A."/>
            <person name="Labate C.A."/>
        </authorList>
    </citation>
    <scope>NUCLEOTIDE SEQUENCE</scope>
    <source>
        <strain evidence="2">MF-1</strain>
    </source>
</reference>
<dbReference type="Proteomes" id="UP000765509">
    <property type="component" value="Unassembled WGS sequence"/>
</dbReference>
<dbReference type="GO" id="GO:0019509">
    <property type="term" value="P:L-methionine salvage from methylthioadenosine"/>
    <property type="evidence" value="ECO:0007669"/>
    <property type="project" value="TreeGrafter"/>
</dbReference>
<dbReference type="InterPro" id="IPR037171">
    <property type="entry name" value="NagB/RpiA_transferase-like"/>
</dbReference>
<dbReference type="EMBL" id="AVOT02011190">
    <property type="protein sequence ID" value="MBW0491642.1"/>
    <property type="molecule type" value="Genomic_DNA"/>
</dbReference>